<comment type="similarity">
    <text evidence="2">Belongs to the sodium:galactoside symporter (TC 2.A.2) family.</text>
</comment>
<gene>
    <name evidence="11" type="primary">melB_4</name>
    <name evidence="11" type="ORF">NCTC10313_06630</name>
</gene>
<dbReference type="GO" id="GO:0015293">
    <property type="term" value="F:symporter activity"/>
    <property type="evidence" value="ECO:0007669"/>
    <property type="project" value="UniProtKB-KW"/>
</dbReference>
<name>A0A378B4V3_KLEPO</name>
<feature type="transmembrane region" description="Helical" evidence="10">
    <location>
        <begin position="7"/>
        <end position="26"/>
    </location>
</feature>
<evidence type="ECO:0000256" key="8">
    <source>
        <dbReference type="ARBA" id="ARBA00022989"/>
    </source>
</evidence>
<evidence type="ECO:0000256" key="6">
    <source>
        <dbReference type="ARBA" id="ARBA00022692"/>
    </source>
</evidence>
<dbReference type="Gene3D" id="1.20.1250.20">
    <property type="entry name" value="MFS general substrate transporter like domains"/>
    <property type="match status" value="1"/>
</dbReference>
<evidence type="ECO:0000256" key="10">
    <source>
        <dbReference type="SAM" id="Phobius"/>
    </source>
</evidence>
<dbReference type="InterPro" id="IPR036259">
    <property type="entry name" value="MFS_trans_sf"/>
</dbReference>
<dbReference type="GO" id="GO:0006814">
    <property type="term" value="P:sodium ion transport"/>
    <property type="evidence" value="ECO:0007669"/>
    <property type="project" value="InterPro"/>
</dbReference>
<dbReference type="NCBIfam" id="TIGR00792">
    <property type="entry name" value="gph"/>
    <property type="match status" value="1"/>
</dbReference>
<dbReference type="PROSITE" id="PS00872">
    <property type="entry name" value="NA_GALACTOSIDE_SYMP"/>
    <property type="match status" value="1"/>
</dbReference>
<keyword evidence="5" id="KW-0762">Sugar transport</keyword>
<feature type="transmembrane region" description="Helical" evidence="10">
    <location>
        <begin position="72"/>
        <end position="91"/>
    </location>
</feature>
<feature type="transmembrane region" description="Helical" evidence="10">
    <location>
        <begin position="32"/>
        <end position="51"/>
    </location>
</feature>
<evidence type="ECO:0000256" key="7">
    <source>
        <dbReference type="ARBA" id="ARBA00022847"/>
    </source>
</evidence>
<evidence type="ECO:0000256" key="1">
    <source>
        <dbReference type="ARBA" id="ARBA00004651"/>
    </source>
</evidence>
<dbReference type="InterPro" id="IPR001927">
    <property type="entry name" value="Na/Gal_symport"/>
</dbReference>
<proteinExistence type="inferred from homology"/>
<keyword evidence="7" id="KW-0769">Symport</keyword>
<dbReference type="InterPro" id="IPR039672">
    <property type="entry name" value="MFS_2"/>
</dbReference>
<dbReference type="GO" id="GO:0005886">
    <property type="term" value="C:plasma membrane"/>
    <property type="evidence" value="ECO:0007669"/>
    <property type="project" value="UniProtKB-SubCell"/>
</dbReference>
<dbReference type="GO" id="GO:0008643">
    <property type="term" value="P:carbohydrate transport"/>
    <property type="evidence" value="ECO:0007669"/>
    <property type="project" value="InterPro"/>
</dbReference>
<keyword evidence="6 10" id="KW-0812">Transmembrane</keyword>
<evidence type="ECO:0000256" key="3">
    <source>
        <dbReference type="ARBA" id="ARBA00022448"/>
    </source>
</evidence>
<evidence type="ECO:0000313" key="11">
    <source>
        <dbReference type="EMBL" id="STV29586.1"/>
    </source>
</evidence>
<keyword evidence="4" id="KW-1003">Cell membrane</keyword>
<comment type="subcellular location">
    <subcellularLocation>
        <location evidence="1">Cell membrane</location>
        <topology evidence="1">Multi-pass membrane protein</topology>
    </subcellularLocation>
</comment>
<dbReference type="PANTHER" id="PTHR11328:SF36">
    <property type="entry name" value="MELIBIOSE PERMEASE"/>
    <property type="match status" value="1"/>
</dbReference>
<evidence type="ECO:0000256" key="9">
    <source>
        <dbReference type="ARBA" id="ARBA00023136"/>
    </source>
</evidence>
<organism evidence="11 12">
    <name type="scientific">Klebsiella pneumoniae subsp. ozaenae</name>
    <dbReference type="NCBI Taxonomy" id="574"/>
    <lineage>
        <taxon>Bacteria</taxon>
        <taxon>Pseudomonadati</taxon>
        <taxon>Pseudomonadota</taxon>
        <taxon>Gammaproteobacteria</taxon>
        <taxon>Enterobacterales</taxon>
        <taxon>Enterobacteriaceae</taxon>
        <taxon>Klebsiella/Raoultella group</taxon>
        <taxon>Klebsiella</taxon>
        <taxon>Klebsiella pneumoniae complex</taxon>
    </lineage>
</organism>
<evidence type="ECO:0000256" key="2">
    <source>
        <dbReference type="ARBA" id="ARBA00009617"/>
    </source>
</evidence>
<protein>
    <submittedName>
        <fullName evidence="11">Melibiose carrier protein, Na+/melibiose symporter</fullName>
    </submittedName>
</protein>
<dbReference type="AlphaFoldDB" id="A0A378B4V3"/>
<reference evidence="11 12" key="1">
    <citation type="submission" date="2018-06" db="EMBL/GenBank/DDBJ databases">
        <authorList>
            <consortium name="Pathogen Informatics"/>
            <person name="Doyle S."/>
        </authorList>
    </citation>
    <scope>NUCLEOTIDE SEQUENCE [LARGE SCALE GENOMIC DNA]</scope>
    <source>
        <strain evidence="11 12">NCTC10313</strain>
    </source>
</reference>
<accession>A0A378B4V3</accession>
<feature type="transmembrane region" description="Helical" evidence="10">
    <location>
        <begin position="103"/>
        <end position="127"/>
    </location>
</feature>
<keyword evidence="3" id="KW-0813">Transport</keyword>
<dbReference type="PANTHER" id="PTHR11328">
    <property type="entry name" value="MAJOR FACILITATOR SUPERFAMILY DOMAIN-CONTAINING PROTEIN"/>
    <property type="match status" value="1"/>
</dbReference>
<dbReference type="InterPro" id="IPR018043">
    <property type="entry name" value="Na/Gal_symport_CS"/>
</dbReference>
<sequence length="181" mass="20515">MTTKLSYGFGAFGKDFAIGIVYMYLMYYYTDIVGLSVGVVGTLFLVARILDAIADPIMGWIVNCTRSRWGKFKPWILIGTITNSVMLYMLFSAHHFSGGALLVWVWLTYLLWGFTYTIMDVPFWSLVPTITLDKREREQLVPYPRFFASLADLSRPASRCRSSTPSAAPIAVSVFRCSLWC</sequence>
<dbReference type="SUPFAM" id="SSF103473">
    <property type="entry name" value="MFS general substrate transporter"/>
    <property type="match status" value="1"/>
</dbReference>
<dbReference type="Pfam" id="PF13347">
    <property type="entry name" value="MFS_2"/>
    <property type="match status" value="1"/>
</dbReference>
<evidence type="ECO:0000256" key="5">
    <source>
        <dbReference type="ARBA" id="ARBA00022597"/>
    </source>
</evidence>
<keyword evidence="8 10" id="KW-1133">Transmembrane helix</keyword>
<keyword evidence="9 10" id="KW-0472">Membrane</keyword>
<dbReference type="EMBL" id="UGLW01000003">
    <property type="protein sequence ID" value="STV29586.1"/>
    <property type="molecule type" value="Genomic_DNA"/>
</dbReference>
<evidence type="ECO:0000313" key="12">
    <source>
        <dbReference type="Proteomes" id="UP000254487"/>
    </source>
</evidence>
<dbReference type="Proteomes" id="UP000254487">
    <property type="component" value="Unassembled WGS sequence"/>
</dbReference>
<evidence type="ECO:0000256" key="4">
    <source>
        <dbReference type="ARBA" id="ARBA00022475"/>
    </source>
</evidence>